<dbReference type="Proteomes" id="UP000503441">
    <property type="component" value="Chromosome"/>
</dbReference>
<dbReference type="CDD" id="cd00075">
    <property type="entry name" value="HATPase"/>
    <property type="match status" value="1"/>
</dbReference>
<evidence type="ECO:0000256" key="1">
    <source>
        <dbReference type="ARBA" id="ARBA00000085"/>
    </source>
</evidence>
<gene>
    <name evidence="8" type="ORF">G7066_01605</name>
</gene>
<dbReference type="EMBL" id="CP049933">
    <property type="protein sequence ID" value="QIM17723.1"/>
    <property type="molecule type" value="Genomic_DNA"/>
</dbReference>
<dbReference type="PANTHER" id="PTHR44936:SF9">
    <property type="entry name" value="SENSOR PROTEIN CREC"/>
    <property type="match status" value="1"/>
</dbReference>
<evidence type="ECO:0000256" key="4">
    <source>
        <dbReference type="ARBA" id="ARBA00022679"/>
    </source>
</evidence>
<evidence type="ECO:0000256" key="6">
    <source>
        <dbReference type="ARBA" id="ARBA00023012"/>
    </source>
</evidence>
<keyword evidence="5 8" id="KW-0418">Kinase</keyword>
<dbReference type="EC" id="2.7.13.3" evidence="2"/>
<dbReference type="SUPFAM" id="SSF55874">
    <property type="entry name" value="ATPase domain of HSP90 chaperone/DNA topoisomerase II/histidine kinase"/>
    <property type="match status" value="1"/>
</dbReference>
<evidence type="ECO:0000259" key="7">
    <source>
        <dbReference type="PROSITE" id="PS50109"/>
    </source>
</evidence>
<evidence type="ECO:0000256" key="3">
    <source>
        <dbReference type="ARBA" id="ARBA00022553"/>
    </source>
</evidence>
<dbReference type="PRINTS" id="PR00344">
    <property type="entry name" value="BCTRLSENSOR"/>
</dbReference>
<protein>
    <recommendedName>
        <fullName evidence="2">histidine kinase</fullName>
        <ecNumber evidence="2">2.7.13.3</ecNumber>
    </recommendedName>
</protein>
<dbReference type="PROSITE" id="PS50109">
    <property type="entry name" value="HIS_KIN"/>
    <property type="match status" value="1"/>
</dbReference>
<reference evidence="8 9" key="1">
    <citation type="submission" date="2020-03" db="EMBL/GenBank/DDBJ databases">
        <title>Leucobacter sp. nov., isolated from beetles.</title>
        <authorList>
            <person name="Hyun D.-W."/>
            <person name="Bae J.-W."/>
        </authorList>
    </citation>
    <scope>NUCLEOTIDE SEQUENCE [LARGE SCALE GENOMIC DNA]</scope>
    <source>
        <strain evidence="8 9">HDW9A</strain>
    </source>
</reference>
<organism evidence="8 9">
    <name type="scientific">Leucobacter coleopterorum</name>
    <dbReference type="NCBI Taxonomy" id="2714933"/>
    <lineage>
        <taxon>Bacteria</taxon>
        <taxon>Bacillati</taxon>
        <taxon>Actinomycetota</taxon>
        <taxon>Actinomycetes</taxon>
        <taxon>Micrococcales</taxon>
        <taxon>Microbacteriaceae</taxon>
        <taxon>Leucobacter</taxon>
    </lineage>
</organism>
<keyword evidence="3" id="KW-0597">Phosphoprotein</keyword>
<keyword evidence="4" id="KW-0808">Transferase</keyword>
<proteinExistence type="predicted"/>
<feature type="domain" description="Histidine kinase" evidence="7">
    <location>
        <begin position="1"/>
        <end position="125"/>
    </location>
</feature>
<evidence type="ECO:0000313" key="9">
    <source>
        <dbReference type="Proteomes" id="UP000503441"/>
    </source>
</evidence>
<keyword evidence="9" id="KW-1185">Reference proteome</keyword>
<evidence type="ECO:0000256" key="2">
    <source>
        <dbReference type="ARBA" id="ARBA00012438"/>
    </source>
</evidence>
<dbReference type="PANTHER" id="PTHR44936">
    <property type="entry name" value="SENSOR PROTEIN CREC"/>
    <property type="match status" value="1"/>
</dbReference>
<dbReference type="InterPro" id="IPR004358">
    <property type="entry name" value="Sig_transdc_His_kin-like_C"/>
</dbReference>
<dbReference type="Pfam" id="PF02518">
    <property type="entry name" value="HATPase_c"/>
    <property type="match status" value="1"/>
</dbReference>
<dbReference type="InterPro" id="IPR036890">
    <property type="entry name" value="HATPase_C_sf"/>
</dbReference>
<evidence type="ECO:0000256" key="5">
    <source>
        <dbReference type="ARBA" id="ARBA00022777"/>
    </source>
</evidence>
<keyword evidence="6" id="KW-0902">Two-component regulatory system</keyword>
<sequence length="125" mass="13447">MRLSLVGEAEPVRIACNPSDLEEMVEILLENAGKYAGSGAVVTVAVRREDGRVILQVSDSGPGLSDRDLEQIGTRFWRAAQHRDQPGTGLGHAIVEQIAYGNEGVVTVDRAPEGGLRTQIELRAL</sequence>
<evidence type="ECO:0000313" key="8">
    <source>
        <dbReference type="EMBL" id="QIM17723.1"/>
    </source>
</evidence>
<dbReference type="InterPro" id="IPR005467">
    <property type="entry name" value="His_kinase_dom"/>
</dbReference>
<comment type="catalytic activity">
    <reaction evidence="1">
        <text>ATP + protein L-histidine = ADP + protein N-phospho-L-histidine.</text>
        <dbReference type="EC" id="2.7.13.3"/>
    </reaction>
</comment>
<name>A0ABX6JVX2_9MICO</name>
<accession>A0ABX6JVX2</accession>
<dbReference type="InterPro" id="IPR003594">
    <property type="entry name" value="HATPase_dom"/>
</dbReference>
<dbReference type="InterPro" id="IPR050980">
    <property type="entry name" value="2C_sensor_his_kinase"/>
</dbReference>
<dbReference type="Gene3D" id="3.30.565.10">
    <property type="entry name" value="Histidine kinase-like ATPase, C-terminal domain"/>
    <property type="match status" value="1"/>
</dbReference>
<dbReference type="SMART" id="SM00387">
    <property type="entry name" value="HATPase_c"/>
    <property type="match status" value="1"/>
</dbReference>
<dbReference type="GO" id="GO:0016301">
    <property type="term" value="F:kinase activity"/>
    <property type="evidence" value="ECO:0007669"/>
    <property type="project" value="UniProtKB-KW"/>
</dbReference>
<dbReference type="RefSeq" id="WP_166328530.1">
    <property type="nucleotide sequence ID" value="NZ_CP049933.1"/>
</dbReference>